<accession>A0A2Z6RBJ4</accession>
<gene>
    <name evidence="12" type="ORF">RCL2_000984500</name>
    <name evidence="11" type="ORF">RclHR1_03650003</name>
</gene>
<feature type="compositionally biased region" description="Basic and acidic residues" evidence="9">
    <location>
        <begin position="324"/>
        <end position="338"/>
    </location>
</feature>
<dbReference type="OrthoDB" id="21474at2759"/>
<name>A0A2Z6RBJ4_9GLOM</name>
<dbReference type="EMBL" id="BLAL01000062">
    <property type="protein sequence ID" value="GES82655.1"/>
    <property type="molecule type" value="Genomic_DNA"/>
</dbReference>
<evidence type="ECO:0000256" key="7">
    <source>
        <dbReference type="ARBA" id="ARBA00061084"/>
    </source>
</evidence>
<dbReference type="SUPFAM" id="SSF57667">
    <property type="entry name" value="beta-beta-alpha zinc fingers"/>
    <property type="match status" value="2"/>
</dbReference>
<evidence type="ECO:0000313" key="12">
    <source>
        <dbReference type="EMBL" id="GES82655.1"/>
    </source>
</evidence>
<evidence type="ECO:0000256" key="3">
    <source>
        <dbReference type="ARBA" id="ARBA00022737"/>
    </source>
</evidence>
<evidence type="ECO:0000256" key="1">
    <source>
        <dbReference type="ARBA" id="ARBA00004123"/>
    </source>
</evidence>
<proteinExistence type="inferred from homology"/>
<keyword evidence="5" id="KW-0862">Zinc</keyword>
<evidence type="ECO:0000256" key="9">
    <source>
        <dbReference type="SAM" id="MobiDB-lite"/>
    </source>
</evidence>
<reference evidence="12" key="2">
    <citation type="submission" date="2019-10" db="EMBL/GenBank/DDBJ databases">
        <title>Conservation and host-specific expression of non-tandemly repeated heterogenous ribosome RNA gene in arbuscular mycorrhizal fungi.</title>
        <authorList>
            <person name="Maeda T."/>
            <person name="Kobayashi Y."/>
            <person name="Nakagawa T."/>
            <person name="Ezawa T."/>
            <person name="Yamaguchi K."/>
            <person name="Bino T."/>
            <person name="Nishimoto Y."/>
            <person name="Shigenobu S."/>
            <person name="Kawaguchi M."/>
        </authorList>
    </citation>
    <scope>NUCLEOTIDE SEQUENCE</scope>
    <source>
        <strain evidence="12">HR1</strain>
    </source>
</reference>
<feature type="domain" description="Zinc finger C2H2 LYAR-type" evidence="10">
    <location>
        <begin position="30"/>
        <end position="57"/>
    </location>
</feature>
<feature type="compositionally biased region" description="Basic residues" evidence="9">
    <location>
        <begin position="260"/>
        <end position="269"/>
    </location>
</feature>
<evidence type="ECO:0000256" key="8">
    <source>
        <dbReference type="PROSITE-ProRule" id="PRU01145"/>
    </source>
</evidence>
<dbReference type="Proteomes" id="UP000615446">
    <property type="component" value="Unassembled WGS sequence"/>
</dbReference>
<evidence type="ECO:0000313" key="13">
    <source>
        <dbReference type="Proteomes" id="UP000247702"/>
    </source>
</evidence>
<evidence type="ECO:0000256" key="4">
    <source>
        <dbReference type="ARBA" id="ARBA00022771"/>
    </source>
</evidence>
<feature type="region of interest" description="Disordered" evidence="9">
    <location>
        <begin position="64"/>
        <end position="155"/>
    </location>
</feature>
<dbReference type="STRING" id="94130.A0A2Z6RBJ4"/>
<dbReference type="PANTHER" id="PTHR13100">
    <property type="entry name" value="CELL GROWTH-REGULATING NUCLEOLAR PROTEIN LYAR"/>
    <property type="match status" value="1"/>
</dbReference>
<dbReference type="PROSITE" id="PS51804">
    <property type="entry name" value="ZF_C2HC_LYAR"/>
    <property type="match status" value="2"/>
</dbReference>
<evidence type="ECO:0000256" key="6">
    <source>
        <dbReference type="ARBA" id="ARBA00023242"/>
    </source>
</evidence>
<organism evidence="11 13">
    <name type="scientific">Rhizophagus clarus</name>
    <dbReference type="NCBI Taxonomy" id="94130"/>
    <lineage>
        <taxon>Eukaryota</taxon>
        <taxon>Fungi</taxon>
        <taxon>Fungi incertae sedis</taxon>
        <taxon>Mucoromycota</taxon>
        <taxon>Glomeromycotina</taxon>
        <taxon>Glomeromycetes</taxon>
        <taxon>Glomerales</taxon>
        <taxon>Glomeraceae</taxon>
        <taxon>Rhizophagus</taxon>
    </lineage>
</organism>
<dbReference type="FunFam" id="3.30.1490.490:FF:000001">
    <property type="entry name" value="cell growth-regulating nucleolar protein-like"/>
    <property type="match status" value="1"/>
</dbReference>
<dbReference type="Pfam" id="PF08790">
    <property type="entry name" value="zf-LYAR"/>
    <property type="match status" value="1"/>
</dbReference>
<feature type="compositionally biased region" description="Polar residues" evidence="9">
    <location>
        <begin position="227"/>
        <end position="245"/>
    </location>
</feature>
<dbReference type="InterPro" id="IPR036236">
    <property type="entry name" value="Znf_C2H2_sf"/>
</dbReference>
<comment type="caution">
    <text evidence="11">The sequence shown here is derived from an EMBL/GenBank/DDBJ whole genome shotgun (WGS) entry which is preliminary data.</text>
</comment>
<keyword evidence="3" id="KW-0677">Repeat</keyword>
<feature type="compositionally biased region" description="Basic and acidic residues" evidence="9">
    <location>
        <begin position="210"/>
        <end position="226"/>
    </location>
</feature>
<evidence type="ECO:0000313" key="11">
    <source>
        <dbReference type="EMBL" id="GBB99827.1"/>
    </source>
</evidence>
<dbReference type="InterPro" id="IPR039999">
    <property type="entry name" value="LYAR"/>
</dbReference>
<dbReference type="GO" id="GO:0006364">
    <property type="term" value="P:rRNA processing"/>
    <property type="evidence" value="ECO:0007669"/>
    <property type="project" value="TreeGrafter"/>
</dbReference>
<dbReference type="GO" id="GO:0003677">
    <property type="term" value="F:DNA binding"/>
    <property type="evidence" value="ECO:0007669"/>
    <property type="project" value="InterPro"/>
</dbReference>
<dbReference type="GO" id="GO:0008270">
    <property type="term" value="F:zinc ion binding"/>
    <property type="evidence" value="ECO:0007669"/>
    <property type="project" value="UniProtKB-KW"/>
</dbReference>
<dbReference type="AlphaFoldDB" id="A0A2Z6RBJ4"/>
<reference evidence="11 13" key="1">
    <citation type="submission" date="2017-11" db="EMBL/GenBank/DDBJ databases">
        <title>The genome of Rhizophagus clarus HR1 reveals common genetic basis of auxotrophy among arbuscular mycorrhizal fungi.</title>
        <authorList>
            <person name="Kobayashi Y."/>
        </authorList>
    </citation>
    <scope>NUCLEOTIDE SEQUENCE [LARGE SCALE GENOMIC DNA]</scope>
    <source>
        <strain evidence="11 13">HR1</strain>
    </source>
</reference>
<dbReference type="GO" id="GO:0005730">
    <property type="term" value="C:nucleolus"/>
    <property type="evidence" value="ECO:0007669"/>
    <property type="project" value="TreeGrafter"/>
</dbReference>
<sequence length="414" mass="47279">MVSFSCDSCADIVKKPKAQSHFSRCPNAQFTCIDCNTTFHGNNFMQHTSCISEAEKYQKKLYKVNKKSKQDAPNKQKRQKVGTPNNINRQPLEGGEQSNKLDNGKVLDSSEQDQIPNINTDNNKSQNQEPKFKKKNKNKNKKNQQQDDQQNGNNVGIKVNMEIEMEVEKDNTAKAIDCNSKAQRILDKTLKQEDNNIAVNSRKRKNKRSKINDNDDNKVEESKRDSNNILDSNESQYVQTYVANETSKKEDNVNLNNSSGKKKKKKKRKNDAVNKNNNNNLVNIDAINGASSLVGILKKELSDEKSKKRKSVEFALPEPSNNKKINENDRNAKKSKLSHENDVTNDLFNYCERIPAAVKKIFKSNNYEELNLKRLEEMVVRQLISSSNSSESELKEKFLENIVLIMKDGEITLK</sequence>
<dbReference type="Proteomes" id="UP000247702">
    <property type="component" value="Unassembled WGS sequence"/>
</dbReference>
<feature type="region of interest" description="Disordered" evidence="9">
    <location>
        <begin position="196"/>
        <end position="279"/>
    </location>
</feature>
<feature type="compositionally biased region" description="Basic residues" evidence="9">
    <location>
        <begin position="132"/>
        <end position="142"/>
    </location>
</feature>
<keyword evidence="6" id="KW-0539">Nucleus</keyword>
<dbReference type="EMBL" id="BEXD01002946">
    <property type="protein sequence ID" value="GBB99827.1"/>
    <property type="molecule type" value="Genomic_DNA"/>
</dbReference>
<protein>
    <submittedName>
        <fullName evidence="12">LYHRT protein</fullName>
    </submittedName>
</protein>
<keyword evidence="13" id="KW-1185">Reference proteome</keyword>
<comment type="subcellular location">
    <subcellularLocation>
        <location evidence="1">Nucleus</location>
    </subcellularLocation>
</comment>
<evidence type="ECO:0000259" key="10">
    <source>
        <dbReference type="Pfam" id="PF08790"/>
    </source>
</evidence>
<keyword evidence="2" id="KW-0479">Metal-binding</keyword>
<evidence type="ECO:0000256" key="5">
    <source>
        <dbReference type="ARBA" id="ARBA00022833"/>
    </source>
</evidence>
<dbReference type="Gene3D" id="3.30.1490.490">
    <property type="match status" value="1"/>
</dbReference>
<evidence type="ECO:0000256" key="2">
    <source>
        <dbReference type="ARBA" id="ARBA00022723"/>
    </source>
</evidence>
<dbReference type="PANTHER" id="PTHR13100:SF10">
    <property type="entry name" value="CELL GROWTH-REGULATING NUCLEOLAR PROTEIN"/>
    <property type="match status" value="1"/>
</dbReference>
<dbReference type="GO" id="GO:0000122">
    <property type="term" value="P:negative regulation of transcription by RNA polymerase II"/>
    <property type="evidence" value="ECO:0007669"/>
    <property type="project" value="TreeGrafter"/>
</dbReference>
<comment type="similarity">
    <text evidence="7">Belongs to the UPF0743 family.</text>
</comment>
<feature type="region of interest" description="Disordered" evidence="9">
    <location>
        <begin position="307"/>
        <end position="338"/>
    </location>
</feature>
<keyword evidence="4 8" id="KW-0863">Zinc-finger</keyword>
<dbReference type="InterPro" id="IPR014898">
    <property type="entry name" value="Znf_C2H2_LYAR"/>
</dbReference>
<feature type="compositionally biased region" description="Polar residues" evidence="9">
    <location>
        <begin position="112"/>
        <end position="125"/>
    </location>
</feature>